<gene>
    <name evidence="1" type="ORF">SAMN05421762_1806</name>
</gene>
<dbReference type="AlphaFoldDB" id="A0A1I1L6V8"/>
<keyword evidence="2" id="KW-1185">Reference proteome</keyword>
<protein>
    <recommendedName>
        <fullName evidence="3">Trypsin-like peptidase domain-containing protein</fullName>
    </recommendedName>
</protein>
<accession>A0A1I1L6V8</accession>
<sequence length="291" mass="31538">MVFLSASAGQAAYFTDGRDREAIPELRERVAGDPSGASDLDRAILRAANRVGWVQWNKCRHGGNGVLVRIDGRDAVLTSAHQVFNARGRGDLINCQGQGAAVARFYPNASYIDLGQTFRNRALEARFSVGLRAQLDASGANKSGFFGVADDFLVMYLETDISDDTAPDGQIRGAVPFADLVTGHGFDGLILGFDPRFDKAHGGQAMSYQSCLFSVLTPLRLDHTCDVTKGSSSSLLAVFQEGELRLRALNTAVRLPVGTTARPDALPTNWNIGTPIEVMLRHWHFRGLTVD</sequence>
<dbReference type="InterPro" id="IPR009003">
    <property type="entry name" value="Peptidase_S1_PA"/>
</dbReference>
<evidence type="ECO:0008006" key="3">
    <source>
        <dbReference type="Google" id="ProtNLM"/>
    </source>
</evidence>
<dbReference type="EMBL" id="FOLX01000001">
    <property type="protein sequence ID" value="SFC68751.1"/>
    <property type="molecule type" value="Genomic_DNA"/>
</dbReference>
<dbReference type="Proteomes" id="UP000231644">
    <property type="component" value="Unassembled WGS sequence"/>
</dbReference>
<reference evidence="1 2" key="1">
    <citation type="submission" date="2016-10" db="EMBL/GenBank/DDBJ databases">
        <authorList>
            <person name="de Groot N.N."/>
        </authorList>
    </citation>
    <scope>NUCLEOTIDE SEQUENCE [LARGE SCALE GENOMIC DNA]</scope>
    <source>
        <strain evidence="1 2">DSM 29619</strain>
    </source>
</reference>
<dbReference type="SUPFAM" id="SSF50494">
    <property type="entry name" value="Trypsin-like serine proteases"/>
    <property type="match status" value="1"/>
</dbReference>
<organism evidence="1 2">
    <name type="scientific">Pseudooceanicola nitratireducens</name>
    <dbReference type="NCBI Taxonomy" id="517719"/>
    <lineage>
        <taxon>Bacteria</taxon>
        <taxon>Pseudomonadati</taxon>
        <taxon>Pseudomonadota</taxon>
        <taxon>Alphaproteobacteria</taxon>
        <taxon>Rhodobacterales</taxon>
        <taxon>Paracoccaceae</taxon>
        <taxon>Pseudooceanicola</taxon>
    </lineage>
</organism>
<name>A0A1I1L6V8_9RHOB</name>
<evidence type="ECO:0000313" key="2">
    <source>
        <dbReference type="Proteomes" id="UP000231644"/>
    </source>
</evidence>
<proteinExistence type="predicted"/>
<evidence type="ECO:0000313" key="1">
    <source>
        <dbReference type="EMBL" id="SFC68751.1"/>
    </source>
</evidence>